<dbReference type="STRING" id="1123237.Salmuc_03294"/>
<keyword evidence="3" id="KW-1185">Reference proteome</keyword>
<sequence length="115" mass="12574">MADGIERVENMDGEIYHLGQDVVHTDGWTGKIIEIVAPRENNINPILLRVEPDDMSQLRGQDRERPLNEVAAAQAGRPTSCRPRDMGLSMGNFTPLAPELDATVDDEPAAPSVTP</sequence>
<proteinExistence type="predicted"/>
<comment type="caution">
    <text evidence="2">The sequence shown here is derived from an EMBL/GenBank/DDBJ whole genome shotgun (WGS) entry which is preliminary data.</text>
</comment>
<accession>S9QDH1</accession>
<feature type="region of interest" description="Disordered" evidence="1">
    <location>
        <begin position="69"/>
        <end position="115"/>
    </location>
</feature>
<evidence type="ECO:0000313" key="2">
    <source>
        <dbReference type="EMBL" id="EPX77972.1"/>
    </source>
</evidence>
<dbReference type="RefSeq" id="WP_020040080.1">
    <property type="nucleotide sequence ID" value="NZ_KE557281.1"/>
</dbReference>
<evidence type="ECO:0000256" key="1">
    <source>
        <dbReference type="SAM" id="MobiDB-lite"/>
    </source>
</evidence>
<dbReference type="AlphaFoldDB" id="S9QDH1"/>
<protein>
    <submittedName>
        <fullName evidence="2">Uncharacterized protein</fullName>
    </submittedName>
</protein>
<dbReference type="Proteomes" id="UP000015347">
    <property type="component" value="Unassembled WGS sequence"/>
</dbReference>
<name>S9QDH1_9RHOB</name>
<organism evidence="2 3">
    <name type="scientific">Salipiger mucosus DSM 16094</name>
    <dbReference type="NCBI Taxonomy" id="1123237"/>
    <lineage>
        <taxon>Bacteria</taxon>
        <taxon>Pseudomonadati</taxon>
        <taxon>Pseudomonadota</taxon>
        <taxon>Alphaproteobacteria</taxon>
        <taxon>Rhodobacterales</taxon>
        <taxon>Roseobacteraceae</taxon>
        <taxon>Salipiger</taxon>
    </lineage>
</organism>
<dbReference type="EMBL" id="APVH01000042">
    <property type="protein sequence ID" value="EPX77972.1"/>
    <property type="molecule type" value="Genomic_DNA"/>
</dbReference>
<evidence type="ECO:0000313" key="3">
    <source>
        <dbReference type="Proteomes" id="UP000015347"/>
    </source>
</evidence>
<reference evidence="3" key="1">
    <citation type="journal article" date="2014" name="Stand. Genomic Sci.">
        <title>Genome sequence of the exopolysaccharide-producing Salipiger mucosus type strain (DSM 16094(T)), a moderately halophilic member of the Roseobacter clade.</title>
        <authorList>
            <person name="Riedel T."/>
            <person name="Spring S."/>
            <person name="Fiebig A."/>
            <person name="Petersen J."/>
            <person name="Kyrpides N.C."/>
            <person name="Goker M."/>
            <person name="Klenk H.P."/>
        </authorList>
    </citation>
    <scope>NUCLEOTIDE SEQUENCE [LARGE SCALE GENOMIC DNA]</scope>
    <source>
        <strain evidence="3">DSM 16094</strain>
    </source>
</reference>
<dbReference type="HOGENOM" id="CLU_2107297_0_0_5"/>
<gene>
    <name evidence="2" type="ORF">Salmuc_03294</name>
</gene>